<feature type="region of interest" description="Disordered" evidence="1">
    <location>
        <begin position="130"/>
        <end position="217"/>
    </location>
</feature>
<keyword evidence="3" id="KW-1185">Reference proteome</keyword>
<evidence type="ECO:0000256" key="1">
    <source>
        <dbReference type="SAM" id="MobiDB-lite"/>
    </source>
</evidence>
<reference evidence="2 3" key="1">
    <citation type="submission" date="2017-06" db="EMBL/GenBank/DDBJ databases">
        <title>Ant-infecting Ophiocordyceps genomes reveal a high diversity of potential behavioral manipulation genes and a possible major role for enterotoxins.</title>
        <authorList>
            <person name="De Bekker C."/>
            <person name="Evans H.C."/>
            <person name="Brachmann A."/>
            <person name="Hughes D.P."/>
        </authorList>
    </citation>
    <scope>NUCLEOTIDE SEQUENCE [LARGE SCALE GENOMIC DNA]</scope>
    <source>
        <strain evidence="2 3">1348a</strain>
    </source>
</reference>
<name>A0A2C5XH50_9HYPO</name>
<accession>A0A2C5XH50</accession>
<organism evidence="2 3">
    <name type="scientific">Ophiocordyceps australis</name>
    <dbReference type="NCBI Taxonomy" id="1399860"/>
    <lineage>
        <taxon>Eukaryota</taxon>
        <taxon>Fungi</taxon>
        <taxon>Dikarya</taxon>
        <taxon>Ascomycota</taxon>
        <taxon>Pezizomycotina</taxon>
        <taxon>Sordariomycetes</taxon>
        <taxon>Hypocreomycetidae</taxon>
        <taxon>Hypocreales</taxon>
        <taxon>Ophiocordycipitaceae</taxon>
        <taxon>Ophiocordyceps</taxon>
    </lineage>
</organism>
<protein>
    <submittedName>
        <fullName evidence="2">Uncharacterized protein</fullName>
    </submittedName>
</protein>
<dbReference type="AlphaFoldDB" id="A0A2C5XH50"/>
<sequence length="286" mass="28753">MTTIVSDSTRSMSSSRLAPTATVVGSSLKSTMTTNASDSTISMTTGRLEPSATIVASGQDWLGASRLQSIASGTKHSMSASNTSRVQSTSPAKAAHLVGFGRPLDQGDGAMLSLPNGQSLDGVAQVETSTGALGEGQSTGSSSSGETTMTAVTRAGDESDEDKSDIPETVGSKDMENIEAQEDCREEERPGQSKRTTGQAKCRGSAADAASGSSVHGGVAASGNIEFGGSGASASRPVWQQTKPVVEAVPLVSGGSTVGMSVAGVVAAEMVLLMVRMVMMQGPGGA</sequence>
<evidence type="ECO:0000313" key="3">
    <source>
        <dbReference type="Proteomes" id="UP000224854"/>
    </source>
</evidence>
<feature type="compositionally biased region" description="Polar residues" evidence="1">
    <location>
        <begin position="73"/>
        <end position="91"/>
    </location>
</feature>
<proteinExistence type="predicted"/>
<dbReference type="Proteomes" id="UP000224854">
    <property type="component" value="Unassembled WGS sequence"/>
</dbReference>
<comment type="caution">
    <text evidence="2">The sequence shown here is derived from an EMBL/GenBank/DDBJ whole genome shotgun (WGS) entry which is preliminary data.</text>
</comment>
<gene>
    <name evidence="2" type="ORF">CDD82_6125</name>
</gene>
<feature type="compositionally biased region" description="Low complexity" evidence="1">
    <location>
        <begin position="204"/>
        <end position="217"/>
    </location>
</feature>
<dbReference type="EMBL" id="NJEU01000603">
    <property type="protein sequence ID" value="PHH72199.1"/>
    <property type="molecule type" value="Genomic_DNA"/>
</dbReference>
<evidence type="ECO:0000313" key="2">
    <source>
        <dbReference type="EMBL" id="PHH72199.1"/>
    </source>
</evidence>
<feature type="compositionally biased region" description="Low complexity" evidence="1">
    <location>
        <begin position="135"/>
        <end position="150"/>
    </location>
</feature>
<feature type="compositionally biased region" description="Basic and acidic residues" evidence="1">
    <location>
        <begin position="171"/>
        <end position="191"/>
    </location>
</feature>
<feature type="region of interest" description="Disordered" evidence="1">
    <location>
        <begin position="73"/>
        <end position="92"/>
    </location>
</feature>